<dbReference type="InterPro" id="IPR006053">
    <property type="entry name" value="TNF"/>
</dbReference>
<dbReference type="Gene3D" id="2.60.120.40">
    <property type="match status" value="1"/>
</dbReference>
<evidence type="ECO:0000313" key="14">
    <source>
        <dbReference type="Proteomes" id="UP001230051"/>
    </source>
</evidence>
<evidence type="ECO:0000256" key="3">
    <source>
        <dbReference type="ARBA" id="ARBA00013893"/>
    </source>
</evidence>
<evidence type="ECO:0000256" key="2">
    <source>
        <dbReference type="ARBA" id="ARBA00008670"/>
    </source>
</evidence>
<dbReference type="InterPro" id="IPR008983">
    <property type="entry name" value="Tumour_necrosis_fac-like_dom"/>
</dbReference>
<evidence type="ECO:0000256" key="4">
    <source>
        <dbReference type="ARBA" id="ARBA00022514"/>
    </source>
</evidence>
<evidence type="ECO:0000313" key="13">
    <source>
        <dbReference type="EMBL" id="KAK1155272.1"/>
    </source>
</evidence>
<feature type="domain" description="THD" evidence="12">
    <location>
        <begin position="102"/>
        <end position="259"/>
    </location>
</feature>
<name>A0AAD8CS60_ACIOX</name>
<accession>A0AAD8CS60</accession>
<dbReference type="EMBL" id="JAGXEW010000032">
    <property type="protein sequence ID" value="KAK1155272.1"/>
    <property type="molecule type" value="Genomic_DNA"/>
</dbReference>
<gene>
    <name evidence="13" type="primary">LTA</name>
    <name evidence="13" type="ORF">AOXY_G27717</name>
</gene>
<keyword evidence="4" id="KW-0202">Cytokine</keyword>
<keyword evidence="9" id="KW-1015">Disulfide bond</keyword>
<dbReference type="CDD" id="cd00184">
    <property type="entry name" value="TNF"/>
    <property type="match status" value="1"/>
</dbReference>
<reference evidence="13" key="1">
    <citation type="submission" date="2022-02" db="EMBL/GenBank/DDBJ databases">
        <title>Atlantic sturgeon de novo genome assembly.</title>
        <authorList>
            <person name="Stock M."/>
            <person name="Klopp C."/>
            <person name="Guiguen Y."/>
            <person name="Cabau C."/>
            <person name="Parinello H."/>
            <person name="Santidrian Yebra-Pimentel E."/>
            <person name="Kuhl H."/>
            <person name="Dirks R.P."/>
            <person name="Guessner J."/>
            <person name="Wuertz S."/>
            <person name="Du K."/>
            <person name="Schartl M."/>
        </authorList>
    </citation>
    <scope>NUCLEOTIDE SEQUENCE</scope>
    <source>
        <strain evidence="13">STURGEONOMICS-FGT-2020</strain>
        <tissue evidence="13">Whole blood</tissue>
    </source>
</reference>
<comment type="similarity">
    <text evidence="2">Belongs to the tumor necrosis factor family.</text>
</comment>
<dbReference type="PROSITE" id="PS50049">
    <property type="entry name" value="THD_2"/>
    <property type="match status" value="1"/>
</dbReference>
<keyword evidence="7 11" id="KW-1133">Transmembrane helix</keyword>
<dbReference type="InterPro" id="IPR006052">
    <property type="entry name" value="TNF_dom"/>
</dbReference>
<evidence type="ECO:0000259" key="12">
    <source>
        <dbReference type="PROSITE" id="PS50049"/>
    </source>
</evidence>
<dbReference type="GO" id="GO:0016020">
    <property type="term" value="C:membrane"/>
    <property type="evidence" value="ECO:0007669"/>
    <property type="project" value="UniProtKB-SubCell"/>
</dbReference>
<comment type="subcellular location">
    <subcellularLocation>
        <location evidence="1">Membrane</location>
        <topology evidence="1">Single-pass type II membrane protein</topology>
    </subcellularLocation>
</comment>
<dbReference type="PANTHER" id="PTHR11471">
    <property type="entry name" value="TUMOR NECROSIS FACTOR FAMILY MEMBER"/>
    <property type="match status" value="1"/>
</dbReference>
<feature type="transmembrane region" description="Helical" evidence="11">
    <location>
        <begin position="37"/>
        <end position="59"/>
    </location>
</feature>
<organism evidence="13 14">
    <name type="scientific">Acipenser oxyrinchus oxyrinchus</name>
    <dbReference type="NCBI Taxonomy" id="40147"/>
    <lineage>
        <taxon>Eukaryota</taxon>
        <taxon>Metazoa</taxon>
        <taxon>Chordata</taxon>
        <taxon>Craniata</taxon>
        <taxon>Vertebrata</taxon>
        <taxon>Euteleostomi</taxon>
        <taxon>Actinopterygii</taxon>
        <taxon>Chondrostei</taxon>
        <taxon>Acipenseriformes</taxon>
        <taxon>Acipenseridae</taxon>
        <taxon>Acipenser</taxon>
    </lineage>
</organism>
<evidence type="ECO:0000256" key="9">
    <source>
        <dbReference type="ARBA" id="ARBA00023157"/>
    </source>
</evidence>
<evidence type="ECO:0000256" key="7">
    <source>
        <dbReference type="ARBA" id="ARBA00022989"/>
    </source>
</evidence>
<dbReference type="GO" id="GO:0005615">
    <property type="term" value="C:extracellular space"/>
    <property type="evidence" value="ECO:0007669"/>
    <property type="project" value="UniProtKB-KW"/>
</dbReference>
<dbReference type="SMART" id="SM00207">
    <property type="entry name" value="TNF"/>
    <property type="match status" value="1"/>
</dbReference>
<dbReference type="GO" id="GO:0005125">
    <property type="term" value="F:cytokine activity"/>
    <property type="evidence" value="ECO:0007669"/>
    <property type="project" value="UniProtKB-KW"/>
</dbReference>
<evidence type="ECO:0000256" key="10">
    <source>
        <dbReference type="ARBA" id="ARBA00029751"/>
    </source>
</evidence>
<dbReference type="PROSITE" id="PS00251">
    <property type="entry name" value="THD_1"/>
    <property type="match status" value="1"/>
</dbReference>
<keyword evidence="8 11" id="KW-0472">Membrane</keyword>
<proteinExistence type="inferred from homology"/>
<evidence type="ECO:0000256" key="1">
    <source>
        <dbReference type="ARBA" id="ARBA00004606"/>
    </source>
</evidence>
<comment type="caution">
    <text evidence="13">The sequence shown here is derived from an EMBL/GenBank/DDBJ whole genome shotgun (WGS) entry which is preliminary data.</text>
</comment>
<evidence type="ECO:0000256" key="8">
    <source>
        <dbReference type="ARBA" id="ARBA00023136"/>
    </source>
</evidence>
<keyword evidence="6" id="KW-0735">Signal-anchor</keyword>
<dbReference type="GO" id="GO:0005164">
    <property type="term" value="F:tumor necrosis factor receptor binding"/>
    <property type="evidence" value="ECO:0007669"/>
    <property type="project" value="InterPro"/>
</dbReference>
<evidence type="ECO:0000256" key="5">
    <source>
        <dbReference type="ARBA" id="ARBA00022692"/>
    </source>
</evidence>
<dbReference type="PANTHER" id="PTHR11471:SF23">
    <property type="entry name" value="TUMOR NECROSIS FACTOR"/>
    <property type="match status" value="1"/>
</dbReference>
<protein>
    <recommendedName>
        <fullName evidence="3">Tumor necrosis factor</fullName>
    </recommendedName>
    <alternativeName>
        <fullName evidence="10">TNF-alpha</fullName>
    </alternativeName>
</protein>
<keyword evidence="14" id="KW-1185">Reference proteome</keyword>
<dbReference type="PRINTS" id="PR01234">
    <property type="entry name" value="TNECROSISFCT"/>
</dbReference>
<dbReference type="SUPFAM" id="SSF49842">
    <property type="entry name" value="TNF-like"/>
    <property type="match status" value="1"/>
</dbReference>
<dbReference type="AlphaFoldDB" id="A0AAD8CS60"/>
<dbReference type="InterPro" id="IPR021184">
    <property type="entry name" value="TNF_CS"/>
</dbReference>
<evidence type="ECO:0000256" key="6">
    <source>
        <dbReference type="ARBA" id="ARBA00022968"/>
    </source>
</evidence>
<dbReference type="Proteomes" id="UP001230051">
    <property type="component" value="Unassembled WGS sequence"/>
</dbReference>
<dbReference type="Pfam" id="PF00229">
    <property type="entry name" value="TNF"/>
    <property type="match status" value="1"/>
</dbReference>
<evidence type="ECO:0000256" key="11">
    <source>
        <dbReference type="SAM" id="Phobius"/>
    </source>
</evidence>
<dbReference type="GO" id="GO:0006955">
    <property type="term" value="P:immune response"/>
    <property type="evidence" value="ECO:0007669"/>
    <property type="project" value="InterPro"/>
</dbReference>
<keyword evidence="5 11" id="KW-0812">Transmembrane</keyword>
<sequence>MEKTLACDASLALDIENRGLIVVKETSKKSDRCWKRISLVSFMLLSAATFVLAMMYFGVITSKFKQTNTVASTTPESFTEKVNEYMPAQLKQVSDKKDAGKPAAHLIAADLSKDRTKLSWLSNANQAFLENGMRLENEQELVIPAEGLYFIYAQVVFKGKGSSEGKGASDLSNGCSGRGSSTNILSLSVERWSDAYPMYESILSTSRSLCLQKNQGGVWTVPLYQGALFKLNQGDKLKVKASPLTLINDSKTFFGAFAI</sequence>